<sequence>MFCSEKVTPMERNKKHGLSGAPMAVDIRARSPSEEFGQCKFKLEKWMWTYSLFNGGPNSYKTCKLSQVCHNASPLSVPNYPESVMAEIIGTMMRCAILIPRARYTTLTCNHSDSRTVYSLTCSESKDSCVRVTSVLAVKGS</sequence>
<evidence type="ECO:0000313" key="1">
    <source>
        <dbReference type="EMBL" id="KAK6637943.1"/>
    </source>
</evidence>
<comment type="caution">
    <text evidence="1">The sequence shown here is derived from an EMBL/GenBank/DDBJ whole genome shotgun (WGS) entry which is preliminary data.</text>
</comment>
<dbReference type="Proteomes" id="UP001359485">
    <property type="component" value="Unassembled WGS sequence"/>
</dbReference>
<reference evidence="1 2" key="1">
    <citation type="submission" date="2023-09" db="EMBL/GenBank/DDBJ databases">
        <title>Genomes of two closely related lineages of the louse Polyplax serrata with different host specificities.</title>
        <authorList>
            <person name="Martinu J."/>
            <person name="Tarabai H."/>
            <person name="Stefka J."/>
            <person name="Hypsa V."/>
        </authorList>
    </citation>
    <scope>NUCLEOTIDE SEQUENCE [LARGE SCALE GENOMIC DNA]</scope>
    <source>
        <strain evidence="1">98ZLc_SE</strain>
    </source>
</reference>
<keyword evidence="2" id="KW-1185">Reference proteome</keyword>
<gene>
    <name evidence="1" type="ORF">RUM44_008366</name>
</gene>
<name>A0ABR1B826_POLSC</name>
<protein>
    <submittedName>
        <fullName evidence="1">Uncharacterized protein</fullName>
    </submittedName>
</protein>
<organism evidence="1 2">
    <name type="scientific">Polyplax serrata</name>
    <name type="common">Common mouse louse</name>
    <dbReference type="NCBI Taxonomy" id="468196"/>
    <lineage>
        <taxon>Eukaryota</taxon>
        <taxon>Metazoa</taxon>
        <taxon>Ecdysozoa</taxon>
        <taxon>Arthropoda</taxon>
        <taxon>Hexapoda</taxon>
        <taxon>Insecta</taxon>
        <taxon>Pterygota</taxon>
        <taxon>Neoptera</taxon>
        <taxon>Paraneoptera</taxon>
        <taxon>Psocodea</taxon>
        <taxon>Troctomorpha</taxon>
        <taxon>Phthiraptera</taxon>
        <taxon>Anoplura</taxon>
        <taxon>Polyplacidae</taxon>
        <taxon>Polyplax</taxon>
    </lineage>
</organism>
<accession>A0ABR1B826</accession>
<evidence type="ECO:0000313" key="2">
    <source>
        <dbReference type="Proteomes" id="UP001359485"/>
    </source>
</evidence>
<dbReference type="EMBL" id="JAWJWF010000002">
    <property type="protein sequence ID" value="KAK6637943.1"/>
    <property type="molecule type" value="Genomic_DNA"/>
</dbReference>
<proteinExistence type="predicted"/>